<dbReference type="RefSeq" id="XP_024392989.1">
    <property type="nucleotide sequence ID" value="XM_024537221.2"/>
</dbReference>
<keyword evidence="6" id="KW-0143">Chaperone</keyword>
<dbReference type="PANTHER" id="PTHR45617">
    <property type="entry name" value="LEUCINE RICH REPEAT FAMILY PROTEIN"/>
    <property type="match status" value="1"/>
</dbReference>
<keyword evidence="4" id="KW-0433">Leucine-rich repeat</keyword>
<dbReference type="EnsemblPlants" id="Pp3c13_4420V3.1">
    <property type="protein sequence ID" value="Pp3c13_4420V3.1"/>
    <property type="gene ID" value="Pp3c13_4420"/>
</dbReference>
<evidence type="ECO:0000256" key="4">
    <source>
        <dbReference type="ARBA" id="ARBA00022614"/>
    </source>
</evidence>
<comment type="subunit">
    <text evidence="7">Supercomplex made of cofactors A to E. Cofactors A and D function by capturing and stabilizing tubulin in a quasi-native conformation. Cofactor E binds to the cofactor D-tubulin complex; interaction with cofactor C then causes the release of tubulin polypeptides that are committed to the native state.</text>
</comment>
<dbReference type="FunFam" id="3.80.10.10:FF:000846">
    <property type="entry name" value="Predicted protein"/>
    <property type="match status" value="1"/>
</dbReference>
<organism evidence="9">
    <name type="scientific">Physcomitrium patens</name>
    <name type="common">Spreading-leaved earth moss</name>
    <name type="synonym">Physcomitrella patens</name>
    <dbReference type="NCBI Taxonomy" id="3218"/>
    <lineage>
        <taxon>Eukaryota</taxon>
        <taxon>Viridiplantae</taxon>
        <taxon>Streptophyta</taxon>
        <taxon>Embryophyta</taxon>
        <taxon>Bryophyta</taxon>
        <taxon>Bryophytina</taxon>
        <taxon>Bryopsida</taxon>
        <taxon>Funariidae</taxon>
        <taxon>Funariales</taxon>
        <taxon>Funariaceae</taxon>
        <taxon>Physcomitrium</taxon>
    </lineage>
</organism>
<dbReference type="Gene3D" id="3.80.10.10">
    <property type="entry name" value="Ribonuclease Inhibitor"/>
    <property type="match status" value="3"/>
</dbReference>
<reference evidence="9 11" key="2">
    <citation type="journal article" date="2018" name="Plant J.">
        <title>The Physcomitrella patens chromosome-scale assembly reveals moss genome structure and evolution.</title>
        <authorList>
            <person name="Lang D."/>
            <person name="Ullrich K.K."/>
            <person name="Murat F."/>
            <person name="Fuchs J."/>
            <person name="Jenkins J."/>
            <person name="Haas F.B."/>
            <person name="Piednoel M."/>
            <person name="Gundlach H."/>
            <person name="Van Bel M."/>
            <person name="Meyberg R."/>
            <person name="Vives C."/>
            <person name="Morata J."/>
            <person name="Symeonidi A."/>
            <person name="Hiss M."/>
            <person name="Muchero W."/>
            <person name="Kamisugi Y."/>
            <person name="Saleh O."/>
            <person name="Blanc G."/>
            <person name="Decker E.L."/>
            <person name="van Gessel N."/>
            <person name="Grimwood J."/>
            <person name="Hayes R.D."/>
            <person name="Graham S.W."/>
            <person name="Gunter L.E."/>
            <person name="McDaniel S.F."/>
            <person name="Hoernstein S.N.W."/>
            <person name="Larsson A."/>
            <person name="Li F.W."/>
            <person name="Perroud P.F."/>
            <person name="Phillips J."/>
            <person name="Ranjan P."/>
            <person name="Rokshar D.S."/>
            <person name="Rothfels C.J."/>
            <person name="Schneider L."/>
            <person name="Shu S."/>
            <person name="Stevenson D.W."/>
            <person name="Thummler F."/>
            <person name="Tillich M."/>
            <person name="Villarreal Aguilar J.C."/>
            <person name="Widiez T."/>
            <person name="Wong G.K."/>
            <person name="Wymore A."/>
            <person name="Zhang Y."/>
            <person name="Zimmer A.D."/>
            <person name="Quatrano R.S."/>
            <person name="Mayer K.F.X."/>
            <person name="Goodstein D."/>
            <person name="Casacuberta J.M."/>
            <person name="Vandepoele K."/>
            <person name="Reski R."/>
            <person name="Cuming A.C."/>
            <person name="Tuskan G.A."/>
            <person name="Maumus F."/>
            <person name="Salse J."/>
            <person name="Schmutz J."/>
            <person name="Rensing S.A."/>
        </authorList>
    </citation>
    <scope>NUCLEOTIDE SEQUENCE [LARGE SCALE GENOMIC DNA]</scope>
    <source>
        <strain evidence="10 11">cv. Gransden 2004</strain>
    </source>
</reference>
<dbReference type="InterPro" id="IPR000938">
    <property type="entry name" value="CAP-Gly_domain"/>
</dbReference>
<reference evidence="10" key="3">
    <citation type="submission" date="2020-12" db="UniProtKB">
        <authorList>
            <consortium name="EnsemblPlants"/>
        </authorList>
    </citation>
    <scope>IDENTIFICATION</scope>
</reference>
<dbReference type="OMA" id="SEESHMF"/>
<dbReference type="Pfam" id="PF01302">
    <property type="entry name" value="CAP_GLY"/>
    <property type="match status" value="1"/>
</dbReference>
<dbReference type="STRING" id="3218.A0A2K1JKT8"/>
<evidence type="ECO:0000313" key="10">
    <source>
        <dbReference type="EnsemblPlants" id="Pp3c13_4420V3.1"/>
    </source>
</evidence>
<dbReference type="SUPFAM" id="SSF52058">
    <property type="entry name" value="L domain-like"/>
    <property type="match status" value="1"/>
</dbReference>
<evidence type="ECO:0000256" key="3">
    <source>
        <dbReference type="ARBA" id="ARBA00022490"/>
    </source>
</evidence>
<evidence type="ECO:0000256" key="7">
    <source>
        <dbReference type="ARBA" id="ARBA00026055"/>
    </source>
</evidence>
<dbReference type="Gramene" id="Pp3c13_4420V3.4">
    <property type="protein sequence ID" value="Pp3c13_4420V3.4"/>
    <property type="gene ID" value="Pp3c13_4420"/>
</dbReference>
<dbReference type="Gene3D" id="2.30.30.190">
    <property type="entry name" value="CAP Gly-rich-like domain"/>
    <property type="match status" value="1"/>
</dbReference>
<comment type="subcellular location">
    <subcellularLocation>
        <location evidence="1">Cytoplasm</location>
    </subcellularLocation>
</comment>
<evidence type="ECO:0000256" key="1">
    <source>
        <dbReference type="ARBA" id="ARBA00004496"/>
    </source>
</evidence>
<dbReference type="OrthoDB" id="5273213at2759"/>
<dbReference type="AlphaFoldDB" id="A0A2K1JKT8"/>
<dbReference type="PROSITE" id="PS50245">
    <property type="entry name" value="CAP_GLY_2"/>
    <property type="match status" value="1"/>
</dbReference>
<dbReference type="CDD" id="cd17044">
    <property type="entry name" value="Ubl_TBCE"/>
    <property type="match status" value="1"/>
</dbReference>
<dbReference type="InterPro" id="IPR036859">
    <property type="entry name" value="CAP-Gly_dom_sf"/>
</dbReference>
<dbReference type="PaxDb" id="3218-PP1S133_26V6.1"/>
<dbReference type="GO" id="GO:0005737">
    <property type="term" value="C:cytoplasm"/>
    <property type="evidence" value="ECO:0007669"/>
    <property type="project" value="UniProtKB-SubCell"/>
</dbReference>
<evidence type="ECO:0000313" key="9">
    <source>
        <dbReference type="EMBL" id="PNR42139.1"/>
    </source>
</evidence>
<name>A0A2K1JKT8_PHYPA</name>
<comment type="similarity">
    <text evidence="2">Belongs to the TBCE family.</text>
</comment>
<dbReference type="InterPro" id="IPR029071">
    <property type="entry name" value="Ubiquitin-like_domsf"/>
</dbReference>
<gene>
    <name evidence="10" type="primary">LOC112290672</name>
    <name evidence="9" type="ORF">PHYPA_016968</name>
</gene>
<accession>A0A2K1JKT8</accession>
<proteinExistence type="inferred from homology"/>
<evidence type="ECO:0000256" key="6">
    <source>
        <dbReference type="ARBA" id="ARBA00023186"/>
    </source>
</evidence>
<dbReference type="InterPro" id="IPR001611">
    <property type="entry name" value="Leu-rich_rpt"/>
</dbReference>
<evidence type="ECO:0000256" key="2">
    <source>
        <dbReference type="ARBA" id="ARBA00006286"/>
    </source>
</evidence>
<dbReference type="SMART" id="SM01052">
    <property type="entry name" value="CAP_GLY"/>
    <property type="match status" value="1"/>
</dbReference>
<dbReference type="Gramene" id="Pp3c13_4420V3.1">
    <property type="protein sequence ID" value="Pp3c13_4420V3.1"/>
    <property type="gene ID" value="Pp3c13_4420"/>
</dbReference>
<dbReference type="InterPro" id="IPR032675">
    <property type="entry name" value="LRR_dom_sf"/>
</dbReference>
<keyword evidence="11" id="KW-1185">Reference proteome</keyword>
<protein>
    <recommendedName>
        <fullName evidence="8">CAP-Gly domain-containing protein</fullName>
    </recommendedName>
</protein>
<dbReference type="Gene3D" id="3.10.20.90">
    <property type="entry name" value="Phosphatidylinositol 3-kinase Catalytic Subunit, Chain A, domain 1"/>
    <property type="match status" value="1"/>
</dbReference>
<dbReference type="GeneID" id="112290672"/>
<reference evidence="9 11" key="1">
    <citation type="journal article" date="2008" name="Science">
        <title>The Physcomitrella genome reveals evolutionary insights into the conquest of land by plants.</title>
        <authorList>
            <person name="Rensing S."/>
            <person name="Lang D."/>
            <person name="Zimmer A."/>
            <person name="Terry A."/>
            <person name="Salamov A."/>
            <person name="Shapiro H."/>
            <person name="Nishiyama T."/>
            <person name="Perroud P.-F."/>
            <person name="Lindquist E."/>
            <person name="Kamisugi Y."/>
            <person name="Tanahashi T."/>
            <person name="Sakakibara K."/>
            <person name="Fujita T."/>
            <person name="Oishi K."/>
            <person name="Shin-I T."/>
            <person name="Kuroki Y."/>
            <person name="Toyoda A."/>
            <person name="Suzuki Y."/>
            <person name="Hashimoto A."/>
            <person name="Yamaguchi K."/>
            <person name="Sugano A."/>
            <person name="Kohara Y."/>
            <person name="Fujiyama A."/>
            <person name="Anterola A."/>
            <person name="Aoki S."/>
            <person name="Ashton N."/>
            <person name="Barbazuk W.B."/>
            <person name="Barker E."/>
            <person name="Bennetzen J."/>
            <person name="Bezanilla M."/>
            <person name="Blankenship R."/>
            <person name="Cho S.H."/>
            <person name="Dutcher S."/>
            <person name="Estelle M."/>
            <person name="Fawcett J.A."/>
            <person name="Gundlach H."/>
            <person name="Hanada K."/>
            <person name="Heyl A."/>
            <person name="Hicks K.A."/>
            <person name="Hugh J."/>
            <person name="Lohr M."/>
            <person name="Mayer K."/>
            <person name="Melkozernov A."/>
            <person name="Murata T."/>
            <person name="Nelson D."/>
            <person name="Pils B."/>
            <person name="Prigge M."/>
            <person name="Reiss B."/>
            <person name="Renner T."/>
            <person name="Rombauts S."/>
            <person name="Rushton P."/>
            <person name="Sanderfoot A."/>
            <person name="Schween G."/>
            <person name="Shiu S.-H."/>
            <person name="Stueber K."/>
            <person name="Theodoulou F.L."/>
            <person name="Tu H."/>
            <person name="Van de Peer Y."/>
            <person name="Verrier P.J."/>
            <person name="Waters E."/>
            <person name="Wood A."/>
            <person name="Yang L."/>
            <person name="Cove D."/>
            <person name="Cuming A."/>
            <person name="Hasebe M."/>
            <person name="Lucas S."/>
            <person name="Mishler D.B."/>
            <person name="Reski R."/>
            <person name="Grigoriev I."/>
            <person name="Quatrano R.S."/>
            <person name="Boore J.L."/>
        </authorList>
    </citation>
    <scope>NUCLEOTIDE SEQUENCE [LARGE SCALE GENOMIC DNA]</scope>
    <source>
        <strain evidence="10 11">cv. Gransden 2004</strain>
    </source>
</reference>
<keyword evidence="3" id="KW-0963">Cytoplasm</keyword>
<dbReference type="FunFam" id="2.30.30.190:FF:000016">
    <property type="entry name" value="Tubulin-folding cofactor E"/>
    <property type="match status" value="1"/>
</dbReference>
<dbReference type="SUPFAM" id="SSF74924">
    <property type="entry name" value="Cap-Gly domain"/>
    <property type="match status" value="1"/>
</dbReference>
<dbReference type="EMBL" id="ABEU02000013">
    <property type="protein sequence ID" value="PNR42139.1"/>
    <property type="molecule type" value="Genomic_DNA"/>
</dbReference>
<feature type="domain" description="CAP-Gly" evidence="8">
    <location>
        <begin position="30"/>
        <end position="73"/>
    </location>
</feature>
<dbReference type="PROSITE" id="PS51450">
    <property type="entry name" value="LRR"/>
    <property type="match status" value="1"/>
</dbReference>
<dbReference type="SUPFAM" id="SSF54236">
    <property type="entry name" value="Ubiquitin-like"/>
    <property type="match status" value="1"/>
</dbReference>
<evidence type="ECO:0000313" key="11">
    <source>
        <dbReference type="Proteomes" id="UP000006727"/>
    </source>
</evidence>
<dbReference type="Gramene" id="Pp3c13_4420V3.5">
    <property type="protein sequence ID" value="Pp3c13_4420V3.5"/>
    <property type="gene ID" value="Pp3c13_4420"/>
</dbReference>
<dbReference type="EnsemblPlants" id="Pp3c13_4420V3.3">
    <property type="protein sequence ID" value="Pp3c13_4420V3.3"/>
    <property type="gene ID" value="Pp3c13_4420"/>
</dbReference>
<dbReference type="FunFam" id="3.10.20.90:FF:000187">
    <property type="entry name" value="Tubulin-folding cofactor E"/>
    <property type="match status" value="1"/>
</dbReference>
<sequence>MNDPDFRLGQRVCMINAGKSPQIGTVRYLGTVQGHEGAWVGVEWDTDEGRHDGSVNGVRYFETKSPLSGSFVRPRSLSVGVSLLDAITLRYKTVAASDSESDDMYVMSVRQLRVAVELVGKAQVEERQRHLENLKVATLTYAGVCSAGPLGQVRAACPSITELDLTGNLLPDWHEVSRICEELPALQVLDLSSSRLALDSASPFLALSNLTTLVLNNCALQWTQVNVLKASLSCIQELSLCRNDMQAIEADSESSTLDEPYVSGFDSLRLLNLDDNNFESWHEILKLSRLKSLEQLNLNGNKLLQIFYPDPFGKGDDASATSKGECPVTPFPTLRCLLLGRNKLSDWSSIDALDRFPSLQEVRLSDNPITVPGNGMATRYMIVARIGKLSSLNGSEVKPRERRDSEIRYARHLLMNMQMSSISDISKAHPRFEHLRVLHDIPLDLQRGGTISATQKMSSSLLSVNIVCVAASVGEKAPVVKKLPSSTTVGRLKIVCESIFKVKSSRQNLFYNDPDSPLPTSLDNDMDTLADIGIAPGGSILVDELQG</sequence>
<dbReference type="Gramene" id="Pp3c13_4420V3.3">
    <property type="protein sequence ID" value="Pp3c13_4420V3.3"/>
    <property type="gene ID" value="Pp3c13_4420"/>
</dbReference>
<dbReference type="EnsemblPlants" id="Pp3c13_4420V3.5">
    <property type="protein sequence ID" value="Pp3c13_4420V3.5"/>
    <property type="gene ID" value="Pp3c13_4420"/>
</dbReference>
<dbReference type="Proteomes" id="UP000006727">
    <property type="component" value="Chromosome 13"/>
</dbReference>
<evidence type="ECO:0000256" key="5">
    <source>
        <dbReference type="ARBA" id="ARBA00022737"/>
    </source>
</evidence>
<evidence type="ECO:0000259" key="8">
    <source>
        <dbReference type="PROSITE" id="PS50245"/>
    </source>
</evidence>
<dbReference type="EnsemblPlants" id="Pp3c13_4420V3.4">
    <property type="protein sequence ID" value="Pp3c13_4420V3.4"/>
    <property type="gene ID" value="Pp3c13_4420"/>
</dbReference>
<keyword evidence="5" id="KW-0677">Repeat</keyword>
<dbReference type="InterPro" id="IPR044079">
    <property type="entry name" value="Ubl_TBCE"/>
</dbReference>